<dbReference type="Pfam" id="PF00294">
    <property type="entry name" value="PfkB"/>
    <property type="match status" value="1"/>
</dbReference>
<dbReference type="InterPro" id="IPR052700">
    <property type="entry name" value="Carb_kinase_PfkB-like"/>
</dbReference>
<evidence type="ECO:0000259" key="6">
    <source>
        <dbReference type="Pfam" id="PF00294"/>
    </source>
</evidence>
<comment type="similarity">
    <text evidence="1 4">Belongs to the carbohydrate kinase PfkB family.</text>
</comment>
<sequence length="320" mass="31380">MTDAPAGAADRTASAPGGSAPRGLLVVGDVVTDVVARHRGPLAPATDTAAEIRTVPGGAGANAACWAARSGCADVRVLGRVGSDALAWHERRLRRAGVRPLLIADPAAPTATVVSLVDTATAERTFLTDSGAVLRISPADWDPAFLDGVGRLHLSGYLFFADASRELALTACRSALDAGVPVSLDPASAGFLAELGVERFLAAAEGVEVLLPNADEARLLTGGAEPAGAAAELSRTFPLVAVTLGAAGALVAVAGEVVARVAAPPPGAAAVDSTGAGDAFTGGFLAALLAGADPAGAAAAGCRAGAEAVTVVGGRPPVPN</sequence>
<dbReference type="InterPro" id="IPR029056">
    <property type="entry name" value="Ribokinase-like"/>
</dbReference>
<evidence type="ECO:0000256" key="3">
    <source>
        <dbReference type="ARBA" id="ARBA00022777"/>
    </source>
</evidence>
<proteinExistence type="inferred from homology"/>
<dbReference type="InterPro" id="IPR002139">
    <property type="entry name" value="Ribo/fructo_kinase"/>
</dbReference>
<keyword evidence="3 4" id="KW-0418">Kinase</keyword>
<accession>A0ABV6TT85</accession>
<dbReference type="PRINTS" id="PR00990">
    <property type="entry name" value="RIBOKINASE"/>
</dbReference>
<dbReference type="EMBL" id="JBHMQV010000009">
    <property type="protein sequence ID" value="MFC0848952.1"/>
    <property type="molecule type" value="Genomic_DNA"/>
</dbReference>
<dbReference type="RefSeq" id="WP_394323298.1">
    <property type="nucleotide sequence ID" value="NZ_JBHMQV010000009.1"/>
</dbReference>
<dbReference type="PANTHER" id="PTHR43320">
    <property type="entry name" value="SUGAR KINASE"/>
    <property type="match status" value="1"/>
</dbReference>
<evidence type="ECO:0000256" key="5">
    <source>
        <dbReference type="SAM" id="MobiDB-lite"/>
    </source>
</evidence>
<reference evidence="7 8" key="1">
    <citation type="submission" date="2024-09" db="EMBL/GenBank/DDBJ databases">
        <authorList>
            <person name="Sun Q."/>
            <person name="Mori K."/>
        </authorList>
    </citation>
    <scope>NUCLEOTIDE SEQUENCE [LARGE SCALE GENOMIC DNA]</scope>
    <source>
        <strain evidence="7 8">JCM 4557</strain>
    </source>
</reference>
<dbReference type="InterPro" id="IPR002173">
    <property type="entry name" value="Carboh/pur_kinase_PfkB_CS"/>
</dbReference>
<dbReference type="SUPFAM" id="SSF53613">
    <property type="entry name" value="Ribokinase-like"/>
    <property type="match status" value="1"/>
</dbReference>
<dbReference type="EC" id="2.7.1.-" evidence="7"/>
<keyword evidence="2 4" id="KW-0808">Transferase</keyword>
<evidence type="ECO:0000256" key="2">
    <source>
        <dbReference type="ARBA" id="ARBA00022679"/>
    </source>
</evidence>
<dbReference type="PANTHER" id="PTHR43320:SF3">
    <property type="entry name" value="CARBOHYDRATE KINASE PFKB DOMAIN-CONTAINING PROTEIN"/>
    <property type="match status" value="1"/>
</dbReference>
<dbReference type="Gene3D" id="3.40.1190.20">
    <property type="match status" value="1"/>
</dbReference>
<comment type="caution">
    <text evidence="7">The sequence shown here is derived from an EMBL/GenBank/DDBJ whole genome shotgun (WGS) entry which is preliminary data.</text>
</comment>
<dbReference type="Proteomes" id="UP001589887">
    <property type="component" value="Unassembled WGS sequence"/>
</dbReference>
<dbReference type="PROSITE" id="PS00584">
    <property type="entry name" value="PFKB_KINASES_2"/>
    <property type="match status" value="1"/>
</dbReference>
<dbReference type="GO" id="GO:0016301">
    <property type="term" value="F:kinase activity"/>
    <property type="evidence" value="ECO:0007669"/>
    <property type="project" value="UniProtKB-KW"/>
</dbReference>
<protein>
    <submittedName>
        <fullName evidence="7">Carbohydrate kinase family protein</fullName>
        <ecNumber evidence="7">2.7.1.-</ecNumber>
    </submittedName>
</protein>
<gene>
    <name evidence="7" type="ORF">ACFH04_35345</name>
</gene>
<evidence type="ECO:0000256" key="1">
    <source>
        <dbReference type="ARBA" id="ARBA00010688"/>
    </source>
</evidence>
<organism evidence="7 8">
    <name type="scientific">Streptomyces noboritoensis</name>
    <dbReference type="NCBI Taxonomy" id="67337"/>
    <lineage>
        <taxon>Bacteria</taxon>
        <taxon>Bacillati</taxon>
        <taxon>Actinomycetota</taxon>
        <taxon>Actinomycetes</taxon>
        <taxon>Kitasatosporales</taxon>
        <taxon>Streptomycetaceae</taxon>
        <taxon>Streptomyces</taxon>
    </lineage>
</organism>
<keyword evidence="8" id="KW-1185">Reference proteome</keyword>
<feature type="region of interest" description="Disordered" evidence="5">
    <location>
        <begin position="1"/>
        <end position="20"/>
    </location>
</feature>
<evidence type="ECO:0000256" key="4">
    <source>
        <dbReference type="RuleBase" id="RU003704"/>
    </source>
</evidence>
<evidence type="ECO:0000313" key="8">
    <source>
        <dbReference type="Proteomes" id="UP001589887"/>
    </source>
</evidence>
<feature type="domain" description="Carbohydrate kinase PfkB" evidence="6">
    <location>
        <begin position="24"/>
        <end position="319"/>
    </location>
</feature>
<name>A0ABV6TT85_9ACTN</name>
<evidence type="ECO:0000313" key="7">
    <source>
        <dbReference type="EMBL" id="MFC0848952.1"/>
    </source>
</evidence>
<dbReference type="InterPro" id="IPR011611">
    <property type="entry name" value="PfkB_dom"/>
</dbReference>